<organism evidence="3 4">
    <name type="scientific">Pseudopithomyces chartarum</name>
    <dbReference type="NCBI Taxonomy" id="1892770"/>
    <lineage>
        <taxon>Eukaryota</taxon>
        <taxon>Fungi</taxon>
        <taxon>Dikarya</taxon>
        <taxon>Ascomycota</taxon>
        <taxon>Pezizomycotina</taxon>
        <taxon>Dothideomycetes</taxon>
        <taxon>Pleosporomycetidae</taxon>
        <taxon>Pleosporales</taxon>
        <taxon>Massarineae</taxon>
        <taxon>Didymosphaeriaceae</taxon>
        <taxon>Pseudopithomyces</taxon>
    </lineage>
</organism>
<reference evidence="3 4" key="1">
    <citation type="submission" date="2021-02" db="EMBL/GenBank/DDBJ databases">
        <title>Genome assembly of Pseudopithomyces chartarum.</title>
        <authorList>
            <person name="Jauregui R."/>
            <person name="Singh J."/>
            <person name="Voisey C."/>
        </authorList>
    </citation>
    <scope>NUCLEOTIDE SEQUENCE [LARGE SCALE GENOMIC DNA]</scope>
    <source>
        <strain evidence="3 4">AGR01</strain>
    </source>
</reference>
<dbReference type="Proteomes" id="UP001280581">
    <property type="component" value="Unassembled WGS sequence"/>
</dbReference>
<comment type="caution">
    <text evidence="3">The sequence shown here is derived from an EMBL/GenBank/DDBJ whole genome shotgun (WGS) entry which is preliminary data.</text>
</comment>
<feature type="transmembrane region" description="Helical" evidence="1">
    <location>
        <begin position="167"/>
        <end position="196"/>
    </location>
</feature>
<accession>A0AAN6RHZ2</accession>
<dbReference type="PANTHER" id="PTHR38790">
    <property type="entry name" value="2EXR DOMAIN-CONTAINING PROTEIN-RELATED"/>
    <property type="match status" value="1"/>
</dbReference>
<feature type="domain" description="DUF7730" evidence="2">
    <location>
        <begin position="278"/>
        <end position="410"/>
    </location>
</feature>
<dbReference type="AlphaFoldDB" id="A0AAN6RHZ2"/>
<sequence>MARTSPPSAKPPVRPSLVAIGVPDARDLLAIYLWLNRQQQFRAFVESGPWTDIASSARSVCGDAGEHGAEACDAVSSFARMPLGAPSPAIDLLGVDSLPPSLLSIEFSWVVSPSPRVVAAPASSMWQHADDAYTILHSCYYATATFIFGERWHRVKDFIHDFCAEHLFVHVVLLVVLELFVLIFCYPAGVFFWLWAICESMAAKYNEPRRSLLEEKEIAARRAKREERDAVKTLSVVRTRTLTLRSDRMDDGGGAKEFRQNDKKLQNQRILDQLGTCELWRFPFEVRELIWKYAVGGNHIHIVRRRGRLGGVYCPAENPIDPVHRDLCTRDDEQGYYVPTAWPRDTRPLALLIQIHYIVLIARSYSECIDYLYSHNTFAFQDPSLVPNFLDSLLPHRRQRVVSFHLETALAPWERNGDRYRHLQRQQTYDYIVLHLGRVLEVLANQPTLFSVTFKPDLGWNFRSSTFVYSHTFIPIFTHALNKLKTSKRTVLVWPEDPRTYIDRPIINHSGFWGGSEHLPDESSRTFELRRIPWQSPAILITFFIPFDIRCLHCTKYTLIRRTTKGFAEVSFHTLDLSSPPPETRCSVSEVLTRYWTFHSFCGGWIEFQYHGARKEWSVTQGAQRISREKAERHLADLEHRGERGYYPEMGNPHERLTGVVEMDVVAKTSLQRWGPVDWDLVQSRGTIDSATKDAYYQNVGWTSGM</sequence>
<dbReference type="EMBL" id="WVTA01000005">
    <property type="protein sequence ID" value="KAK3210021.1"/>
    <property type="molecule type" value="Genomic_DNA"/>
</dbReference>
<evidence type="ECO:0000313" key="4">
    <source>
        <dbReference type="Proteomes" id="UP001280581"/>
    </source>
</evidence>
<dbReference type="Pfam" id="PF24864">
    <property type="entry name" value="DUF7730"/>
    <property type="match status" value="1"/>
</dbReference>
<evidence type="ECO:0000313" key="3">
    <source>
        <dbReference type="EMBL" id="KAK3210021.1"/>
    </source>
</evidence>
<evidence type="ECO:0000259" key="2">
    <source>
        <dbReference type="Pfam" id="PF24864"/>
    </source>
</evidence>
<keyword evidence="1" id="KW-0472">Membrane</keyword>
<keyword evidence="1" id="KW-1133">Transmembrane helix</keyword>
<evidence type="ECO:0000256" key="1">
    <source>
        <dbReference type="SAM" id="Phobius"/>
    </source>
</evidence>
<keyword evidence="1" id="KW-0812">Transmembrane</keyword>
<protein>
    <recommendedName>
        <fullName evidence="2">DUF7730 domain-containing protein</fullName>
    </recommendedName>
</protein>
<gene>
    <name evidence="3" type="ORF">GRF29_44g1367395</name>
</gene>
<name>A0AAN6RHZ2_9PLEO</name>
<proteinExistence type="predicted"/>
<keyword evidence="4" id="KW-1185">Reference proteome</keyword>
<dbReference type="InterPro" id="IPR056632">
    <property type="entry name" value="DUF7730"/>
</dbReference>